<evidence type="ECO:0000313" key="4">
    <source>
        <dbReference type="Proteomes" id="UP001209570"/>
    </source>
</evidence>
<protein>
    <submittedName>
        <fullName evidence="3">Uncharacterized protein</fullName>
    </submittedName>
</protein>
<feature type="region of interest" description="Disordered" evidence="2">
    <location>
        <begin position="1"/>
        <end position="42"/>
    </location>
</feature>
<feature type="region of interest" description="Disordered" evidence="2">
    <location>
        <begin position="348"/>
        <end position="398"/>
    </location>
</feature>
<accession>A0AAD5Q7L3</accession>
<dbReference type="EMBL" id="JAKCXM010000334">
    <property type="protein sequence ID" value="KAJ0395617.1"/>
    <property type="molecule type" value="Genomic_DNA"/>
</dbReference>
<evidence type="ECO:0000256" key="1">
    <source>
        <dbReference type="SAM" id="Coils"/>
    </source>
</evidence>
<feature type="region of interest" description="Disordered" evidence="2">
    <location>
        <begin position="191"/>
        <end position="270"/>
    </location>
</feature>
<feature type="compositionally biased region" description="Basic residues" evidence="2">
    <location>
        <begin position="25"/>
        <end position="34"/>
    </location>
</feature>
<dbReference type="PANTHER" id="PTHR33324:SF2">
    <property type="entry name" value="MYB_SANT-LIKE DNA-BINDING DOMAIN-CONTAINING PROTEIN"/>
    <property type="match status" value="1"/>
</dbReference>
<feature type="compositionally biased region" description="Polar residues" evidence="2">
    <location>
        <begin position="1"/>
        <end position="12"/>
    </location>
</feature>
<feature type="compositionally biased region" description="Low complexity" evidence="2">
    <location>
        <begin position="235"/>
        <end position="252"/>
    </location>
</feature>
<dbReference type="PANTHER" id="PTHR33324">
    <property type="entry name" value="EXPRESSED PROTEIN"/>
    <property type="match status" value="1"/>
</dbReference>
<sequence length="398" mass="42680">MLPATMTPSSPTDGARNGGSAIAKRAARGPRKQRILWDSDNATPDGKTSIGVLLEWLTTPGNYARWCDGKGQAGETREKLCSEINAALRSHGILHRENANIRTQISELERAFDAAVMWLVDQGFGGRLPPATEDASTAAAAGAVAGAGAGAGDGDNGGHATANKTPRGVAEAHVQRLCRYFHVLYPVMSQMTSQPRTRRPYSRLSLGERRPSASTADDGDGSGNETTSEHGGATGATATATTNATTAATAAGVVSRKRRTPTSETMPPSFAQFEQAQRLFLEAAREEREAKRLRLDEERNKLECEKLRYEVEAKRLELVVQRALARKRLLDAGLSADEVDAILLVQQQEQSSETAADEPSTTTQEDETELADVPAPAPSAEQDKEQEQRNWADASASS</sequence>
<organism evidence="3 4">
    <name type="scientific">Pythium insidiosum</name>
    <name type="common">Pythiosis disease agent</name>
    <dbReference type="NCBI Taxonomy" id="114742"/>
    <lineage>
        <taxon>Eukaryota</taxon>
        <taxon>Sar</taxon>
        <taxon>Stramenopiles</taxon>
        <taxon>Oomycota</taxon>
        <taxon>Peronosporomycetes</taxon>
        <taxon>Pythiales</taxon>
        <taxon>Pythiaceae</taxon>
        <taxon>Pythium</taxon>
    </lineage>
</organism>
<evidence type="ECO:0000256" key="2">
    <source>
        <dbReference type="SAM" id="MobiDB-lite"/>
    </source>
</evidence>
<comment type="caution">
    <text evidence="3">The sequence shown here is derived from an EMBL/GenBank/DDBJ whole genome shotgun (WGS) entry which is preliminary data.</text>
</comment>
<dbReference type="AlphaFoldDB" id="A0AAD5Q7L3"/>
<proteinExistence type="predicted"/>
<name>A0AAD5Q7L3_PYTIN</name>
<reference evidence="3" key="1">
    <citation type="submission" date="2021-12" db="EMBL/GenBank/DDBJ databases">
        <title>Prjna785345.</title>
        <authorList>
            <person name="Rujirawat T."/>
            <person name="Krajaejun T."/>
        </authorList>
    </citation>
    <scope>NUCLEOTIDE SEQUENCE</scope>
    <source>
        <strain evidence="3">Pi057C3</strain>
    </source>
</reference>
<feature type="compositionally biased region" description="Polar residues" evidence="2">
    <location>
        <begin position="348"/>
        <end position="363"/>
    </location>
</feature>
<keyword evidence="1" id="KW-0175">Coiled coil</keyword>
<gene>
    <name evidence="3" type="ORF">P43SY_006324</name>
</gene>
<evidence type="ECO:0000313" key="3">
    <source>
        <dbReference type="EMBL" id="KAJ0395617.1"/>
    </source>
</evidence>
<dbReference type="Proteomes" id="UP001209570">
    <property type="component" value="Unassembled WGS sequence"/>
</dbReference>
<feature type="compositionally biased region" description="Basic and acidic residues" evidence="2">
    <location>
        <begin position="381"/>
        <end position="390"/>
    </location>
</feature>
<keyword evidence="4" id="KW-1185">Reference proteome</keyword>
<feature type="coiled-coil region" evidence="1">
    <location>
        <begin position="276"/>
        <end position="319"/>
    </location>
</feature>